<dbReference type="AlphaFoldDB" id="A0AAN6WSH2"/>
<name>A0AAN6WSH2_9PEZI</name>
<dbReference type="Proteomes" id="UP001302126">
    <property type="component" value="Unassembled WGS sequence"/>
</dbReference>
<keyword evidence="4" id="KW-1185">Reference proteome</keyword>
<evidence type="ECO:0000256" key="2">
    <source>
        <dbReference type="SAM" id="Phobius"/>
    </source>
</evidence>
<protein>
    <submittedName>
        <fullName evidence="3">Uncharacterized protein</fullName>
    </submittedName>
</protein>
<sequence>MLLTSGQVSVAVSGAVVFFCTLALFLSGYAIQQRTLRDLREAIKPGPKPSPKIFLPDRFSQSTTELPDGTIVILDDDSNVSRPPHEDPNAPEVAVVEVKPTVQGPEENPAKQKGKTTKAAKSGKTAEKKKGGFFSIWGKKGQKEKDDAAAAQKPMSRAERRRRIKEEIQRLAQGEERGLYQRRLW</sequence>
<accession>A0AAN6WSH2</accession>
<gene>
    <name evidence="3" type="ORF">QBC35DRAFT_499204</name>
</gene>
<evidence type="ECO:0000313" key="4">
    <source>
        <dbReference type="Proteomes" id="UP001302126"/>
    </source>
</evidence>
<proteinExistence type="predicted"/>
<feature type="region of interest" description="Disordered" evidence="1">
    <location>
        <begin position="101"/>
        <end position="162"/>
    </location>
</feature>
<dbReference type="EMBL" id="MU864406">
    <property type="protein sequence ID" value="KAK4187274.1"/>
    <property type="molecule type" value="Genomic_DNA"/>
</dbReference>
<feature type="transmembrane region" description="Helical" evidence="2">
    <location>
        <begin position="12"/>
        <end position="31"/>
    </location>
</feature>
<comment type="caution">
    <text evidence="3">The sequence shown here is derived from an EMBL/GenBank/DDBJ whole genome shotgun (WGS) entry which is preliminary data.</text>
</comment>
<reference evidence="3" key="2">
    <citation type="submission" date="2023-05" db="EMBL/GenBank/DDBJ databases">
        <authorList>
            <consortium name="Lawrence Berkeley National Laboratory"/>
            <person name="Steindorff A."/>
            <person name="Hensen N."/>
            <person name="Bonometti L."/>
            <person name="Westerberg I."/>
            <person name="Brannstrom I.O."/>
            <person name="Guillou S."/>
            <person name="Cros-Aarteil S."/>
            <person name="Calhoun S."/>
            <person name="Haridas S."/>
            <person name="Kuo A."/>
            <person name="Mondo S."/>
            <person name="Pangilinan J."/>
            <person name="Riley R."/>
            <person name="Labutti K."/>
            <person name="Andreopoulos B."/>
            <person name="Lipzen A."/>
            <person name="Chen C."/>
            <person name="Yanf M."/>
            <person name="Daum C."/>
            <person name="Ng V."/>
            <person name="Clum A."/>
            <person name="Ohm R."/>
            <person name="Martin F."/>
            <person name="Silar P."/>
            <person name="Natvig D."/>
            <person name="Lalanne C."/>
            <person name="Gautier V."/>
            <person name="Ament-Velasquez S.L."/>
            <person name="Kruys A."/>
            <person name="Hutchinson M.I."/>
            <person name="Powell A.J."/>
            <person name="Barry K."/>
            <person name="Miller A.N."/>
            <person name="Grigoriev I.V."/>
            <person name="Debuchy R."/>
            <person name="Gladieux P."/>
            <person name="Thoren M.H."/>
            <person name="Johannesson H."/>
        </authorList>
    </citation>
    <scope>NUCLEOTIDE SEQUENCE</scope>
    <source>
        <strain evidence="3">PSN309</strain>
    </source>
</reference>
<evidence type="ECO:0000256" key="1">
    <source>
        <dbReference type="SAM" id="MobiDB-lite"/>
    </source>
</evidence>
<keyword evidence="2" id="KW-0472">Membrane</keyword>
<organism evidence="3 4">
    <name type="scientific">Podospora australis</name>
    <dbReference type="NCBI Taxonomy" id="1536484"/>
    <lineage>
        <taxon>Eukaryota</taxon>
        <taxon>Fungi</taxon>
        <taxon>Dikarya</taxon>
        <taxon>Ascomycota</taxon>
        <taxon>Pezizomycotina</taxon>
        <taxon>Sordariomycetes</taxon>
        <taxon>Sordariomycetidae</taxon>
        <taxon>Sordariales</taxon>
        <taxon>Podosporaceae</taxon>
        <taxon>Podospora</taxon>
    </lineage>
</organism>
<reference evidence="3" key="1">
    <citation type="journal article" date="2023" name="Mol. Phylogenet. Evol.">
        <title>Genome-scale phylogeny and comparative genomics of the fungal order Sordariales.</title>
        <authorList>
            <person name="Hensen N."/>
            <person name="Bonometti L."/>
            <person name="Westerberg I."/>
            <person name="Brannstrom I.O."/>
            <person name="Guillou S."/>
            <person name="Cros-Aarteil S."/>
            <person name="Calhoun S."/>
            <person name="Haridas S."/>
            <person name="Kuo A."/>
            <person name="Mondo S."/>
            <person name="Pangilinan J."/>
            <person name="Riley R."/>
            <person name="LaButti K."/>
            <person name="Andreopoulos B."/>
            <person name="Lipzen A."/>
            <person name="Chen C."/>
            <person name="Yan M."/>
            <person name="Daum C."/>
            <person name="Ng V."/>
            <person name="Clum A."/>
            <person name="Steindorff A."/>
            <person name="Ohm R.A."/>
            <person name="Martin F."/>
            <person name="Silar P."/>
            <person name="Natvig D.O."/>
            <person name="Lalanne C."/>
            <person name="Gautier V."/>
            <person name="Ament-Velasquez S.L."/>
            <person name="Kruys A."/>
            <person name="Hutchinson M.I."/>
            <person name="Powell A.J."/>
            <person name="Barry K."/>
            <person name="Miller A.N."/>
            <person name="Grigoriev I.V."/>
            <person name="Debuchy R."/>
            <person name="Gladieux P."/>
            <person name="Hiltunen Thoren M."/>
            <person name="Johannesson H."/>
        </authorList>
    </citation>
    <scope>NUCLEOTIDE SEQUENCE</scope>
    <source>
        <strain evidence="3">PSN309</strain>
    </source>
</reference>
<evidence type="ECO:0000313" key="3">
    <source>
        <dbReference type="EMBL" id="KAK4187274.1"/>
    </source>
</evidence>
<keyword evidence="2" id="KW-0812">Transmembrane</keyword>
<keyword evidence="2" id="KW-1133">Transmembrane helix</keyword>